<name>A0A1R3SYK2_9BACT</name>
<sequence length="468" mass="54831">MKKKEKQSPQILSPENYIRQRARNLPIYKCFVNEDWEDAGIAHVTIARKHINGNITYCSYLVDLKCLGIKDTLYEFNIPEYEFDEYKRKLDTGLNMVESDYGLVHNIIHAGWEYAEDIGFEPHKDFLSTTQYMLEEDSDDIPLIEIACGGENGKPLFVQGPLEDDTIANTIINSLKKRLGAGHFDYLLGGNNPMFDESYDDWDDEDDWDDLDIFHEEYIDNSYSGNAAIFLKLTQHLDDDEFGDDRGDEDPDDDESFKRIEALTDILYDDLVDFEDVNRWITKWRKEARDYTITNAARYQMMGLQNKDEIAYEDLSYLTKEIEDAKLQKYVREKWGELPYVTFLELQGLNDPTEKKARIAQALDQYPDYALLKLEDKTAKIQDKKLKKTELSFKSLFGDRKEITPYEYVKWQVVMLHYFASTYDLAGIESLFLFNDPEIHTEHHQINMFLSVLYATRISVLRMFLLEP</sequence>
<protein>
    <submittedName>
        <fullName evidence="1">Uncharacterized protein</fullName>
    </submittedName>
</protein>
<gene>
    <name evidence="1" type="ORF">PSM36_0133</name>
</gene>
<proteinExistence type="predicted"/>
<dbReference type="AlphaFoldDB" id="A0A1R3SYK2"/>
<dbReference type="EMBL" id="LT605205">
    <property type="protein sequence ID" value="SCD18969.1"/>
    <property type="molecule type" value="Genomic_DNA"/>
</dbReference>
<evidence type="ECO:0000313" key="2">
    <source>
        <dbReference type="Proteomes" id="UP000187464"/>
    </source>
</evidence>
<dbReference type="Proteomes" id="UP000187464">
    <property type="component" value="Chromosome I"/>
</dbReference>
<dbReference type="KEGG" id="psac:PSM36_0133"/>
<organism evidence="1 2">
    <name type="scientific">Proteiniphilum saccharofermentans</name>
    <dbReference type="NCBI Taxonomy" id="1642647"/>
    <lineage>
        <taxon>Bacteria</taxon>
        <taxon>Pseudomonadati</taxon>
        <taxon>Bacteroidota</taxon>
        <taxon>Bacteroidia</taxon>
        <taxon>Bacteroidales</taxon>
        <taxon>Dysgonomonadaceae</taxon>
        <taxon>Proteiniphilum</taxon>
    </lineage>
</organism>
<dbReference type="RefSeq" id="WP_076928350.1">
    <property type="nucleotide sequence ID" value="NZ_LT605205.1"/>
</dbReference>
<evidence type="ECO:0000313" key="1">
    <source>
        <dbReference type="EMBL" id="SCD18969.1"/>
    </source>
</evidence>
<reference evidence="1 2" key="1">
    <citation type="submission" date="2016-08" db="EMBL/GenBank/DDBJ databases">
        <authorList>
            <person name="Seilhamer J.J."/>
        </authorList>
    </citation>
    <scope>NUCLEOTIDE SEQUENCE [LARGE SCALE GENOMIC DNA]</scope>
    <source>
        <strain evidence="1">M3/6</strain>
    </source>
</reference>
<accession>A0A1R3SYK2</accession>
<keyword evidence="2" id="KW-1185">Reference proteome</keyword>